<reference evidence="10" key="2">
    <citation type="submission" date="2017-05" db="EMBL/GenBank/DDBJ databases">
        <title>Improved OligoMM genomes.</title>
        <authorList>
            <person name="Garzetti D."/>
        </authorList>
    </citation>
    <scope>NUCLEOTIDE SEQUENCE [LARGE SCALE GENOMIC DNA]</scope>
    <source>
        <strain evidence="10">KB18</strain>
    </source>
</reference>
<dbReference type="Proteomes" id="UP000196710">
    <property type="component" value="Chromosome"/>
</dbReference>
<dbReference type="Pfam" id="PF07195">
    <property type="entry name" value="FliD_C"/>
    <property type="match status" value="1"/>
</dbReference>
<dbReference type="RefSeq" id="WP_066539663.1">
    <property type="nucleotide sequence ID" value="NZ_CP021422.1"/>
</dbReference>
<evidence type="ECO:0000256" key="2">
    <source>
        <dbReference type="ARBA" id="ARBA00011255"/>
    </source>
</evidence>
<keyword evidence="9" id="KW-0282">Flagellum</keyword>
<evidence type="ECO:0000256" key="5">
    <source>
        <dbReference type="RuleBase" id="RU362066"/>
    </source>
</evidence>
<dbReference type="GO" id="GO:0009424">
    <property type="term" value="C:bacterial-type flagellum hook"/>
    <property type="evidence" value="ECO:0007669"/>
    <property type="project" value="UniProtKB-UniRule"/>
</dbReference>
<dbReference type="PANTHER" id="PTHR30288:SF0">
    <property type="entry name" value="FLAGELLAR HOOK-ASSOCIATED PROTEIN 2"/>
    <property type="match status" value="1"/>
</dbReference>
<evidence type="ECO:0000313" key="8">
    <source>
        <dbReference type="EMBL" id="ASB41575.1"/>
    </source>
</evidence>
<comment type="similarity">
    <text evidence="1 5">Belongs to the FliD family.</text>
</comment>
<comment type="function">
    <text evidence="5">Required for morphogenesis and for the elongation of the flagellar filament by facilitating polymerization of the flagellin monomers at the tip of growing filament. Forms a capping structure, which prevents flagellin subunits (transported through the central channel of the flagellum) from leaking out without polymerization at the distal end.</text>
</comment>
<evidence type="ECO:0000256" key="3">
    <source>
        <dbReference type="ARBA" id="ARBA00023054"/>
    </source>
</evidence>
<proteinExistence type="inferred from homology"/>
<dbReference type="InterPro" id="IPR003481">
    <property type="entry name" value="FliD_N"/>
</dbReference>
<dbReference type="EMBL" id="CP065321">
    <property type="protein sequence ID" value="QQR30835.1"/>
    <property type="molecule type" value="Genomic_DNA"/>
</dbReference>
<dbReference type="Proteomes" id="UP000596035">
    <property type="component" value="Chromosome"/>
</dbReference>
<evidence type="ECO:0000256" key="1">
    <source>
        <dbReference type="ARBA" id="ARBA00009764"/>
    </source>
</evidence>
<comment type="subcellular location">
    <subcellularLocation>
        <location evidence="5">Secreted</location>
    </subcellularLocation>
    <subcellularLocation>
        <location evidence="5">Bacterial flagellum</location>
    </subcellularLocation>
</comment>
<evidence type="ECO:0000313" key="9">
    <source>
        <dbReference type="EMBL" id="QQR30835.1"/>
    </source>
</evidence>
<sequence>MASVTSLMNSTSSTSSLYGNRNVISGLASGMDTEAMIENSVAGYKTKISSLQQKMTQMQWKQDAYRSLITQMNNLLNKYTSYTSSTNLFSSSFFSKAINTVANGANAAKVSATGKSSSNVSIDAIKQLAEAASYTVGTNHLVDKGSDTSKIEWNKNVETSKVAGSITLEYGGGDKKSGSTIRLSFGEDEVFNSAQEMADAINAKLKEAKITTSSGSNSADNYLEASVDATGRVVINDKKNNNFRITGVSGEGMEKIFEETERGSLAVSKAPVKKADLVDSVGREEYLKDQTIYVNLDGKTKSIKLEDIFNSDTYKNTAKGTEQEKSEAFATALNERLNSEFNGKVKVEANADGSLKFTGPENNGSTLTIKGGSDAVNNALGLGEGGYSTTLQTSWTLKKVLGDSAAGLFTEAATNADGDYVDSADKAAKVATIEINGTKLQFGEDDTIQTVMDKINGSDAGVELKYSSMTGNFAFTAKETGADSKIDIGGTLGTALFGRVDSSQIADDKAEVNPDIKGTYTKGKDAEFVATVNGERLELTRSSNTVDLDGLSVTLKGTFDEGSEKITFTTTSDSDKIVDTVKAFVEDYNKLVTELHNAYSTMPLQDSKGNDYLPLTEDEISKNSESYIKSYEEKAKTGLLFGDSDLSNLYTRLTQSVQSSGEIGAALRSIGLSVEYSSSNGLSTLNLDEEKLRSALDSDPDKVKNAFTASTSTGASSNGIMAGLKSTLEMYGKTSIGSPGILVKKAGTTLSSYSLSDNEIQDKIDSLQKQIDKWQDKMSDRIDFYTNQFTRLEMLINQMNSQSSALSGMMGG</sequence>
<evidence type="ECO:0000256" key="4">
    <source>
        <dbReference type="ARBA" id="ARBA00023143"/>
    </source>
</evidence>
<dbReference type="AlphaFoldDB" id="A0A1Z2XT43"/>
<dbReference type="KEGG" id="amur:ADH66_13475"/>
<protein>
    <recommendedName>
        <fullName evidence="5">Flagellar hook-associated protein 2</fullName>
        <shortName evidence="5">HAP2</shortName>
    </recommendedName>
    <alternativeName>
        <fullName evidence="5">Flagellar cap protein</fullName>
    </alternativeName>
</protein>
<dbReference type="PANTHER" id="PTHR30288">
    <property type="entry name" value="FLAGELLAR CAP/ASSEMBLY PROTEIN FLID"/>
    <property type="match status" value="1"/>
</dbReference>
<accession>A0A1Z2XT43</accession>
<keyword evidence="9" id="KW-0966">Cell projection</keyword>
<evidence type="ECO:0000259" key="7">
    <source>
        <dbReference type="Pfam" id="PF07195"/>
    </source>
</evidence>
<evidence type="ECO:0000313" key="10">
    <source>
        <dbReference type="Proteomes" id="UP000196710"/>
    </source>
</evidence>
<reference evidence="9 11" key="3">
    <citation type="submission" date="2020-11" db="EMBL/GenBank/DDBJ databases">
        <title>Closed and high quality bacterial genomes of the OMM12 community.</title>
        <authorList>
            <person name="Marbouty M."/>
            <person name="Lamy-Besnier Q."/>
            <person name="Debarbieux L."/>
            <person name="Koszul R."/>
        </authorList>
    </citation>
    <scope>NUCLEOTIDE SEQUENCE [LARGE SCALE GENOMIC DNA]</scope>
    <source>
        <strain evidence="9 11">KB18</strain>
    </source>
</reference>
<comment type="subunit">
    <text evidence="2 5">Homopentamer.</text>
</comment>
<dbReference type="GO" id="GO:0071973">
    <property type="term" value="P:bacterial-type flagellum-dependent cell motility"/>
    <property type="evidence" value="ECO:0007669"/>
    <property type="project" value="TreeGrafter"/>
</dbReference>
<name>A0A1Z2XT43_9FIRM</name>
<dbReference type="GO" id="GO:0005576">
    <property type="term" value="C:extracellular region"/>
    <property type="evidence" value="ECO:0007669"/>
    <property type="project" value="UniProtKB-SubCell"/>
</dbReference>
<gene>
    <name evidence="9" type="primary">fliD</name>
    <name evidence="8" type="ORF">ADH66_13475</name>
    <name evidence="9" type="ORF">I5Q82_03815</name>
</gene>
<keyword evidence="10" id="KW-1185">Reference proteome</keyword>
<evidence type="ECO:0000259" key="6">
    <source>
        <dbReference type="Pfam" id="PF02465"/>
    </source>
</evidence>
<keyword evidence="4 5" id="KW-0975">Bacterial flagellum</keyword>
<keyword evidence="3" id="KW-0175">Coiled coil</keyword>
<dbReference type="InterPro" id="IPR040026">
    <property type="entry name" value="FliD"/>
</dbReference>
<feature type="domain" description="Flagellar hook-associated protein 2 C-terminal" evidence="7">
    <location>
        <begin position="523"/>
        <end position="801"/>
    </location>
</feature>
<dbReference type="Pfam" id="PF02465">
    <property type="entry name" value="FliD_N"/>
    <property type="match status" value="1"/>
</dbReference>
<dbReference type="GO" id="GO:0007155">
    <property type="term" value="P:cell adhesion"/>
    <property type="evidence" value="ECO:0007669"/>
    <property type="project" value="InterPro"/>
</dbReference>
<evidence type="ECO:0000313" key="11">
    <source>
        <dbReference type="Proteomes" id="UP000596035"/>
    </source>
</evidence>
<keyword evidence="5" id="KW-0964">Secreted</keyword>
<dbReference type="InterPro" id="IPR010809">
    <property type="entry name" value="FliD_C"/>
</dbReference>
<dbReference type="EMBL" id="CP021422">
    <property type="protein sequence ID" value="ASB41575.1"/>
    <property type="molecule type" value="Genomic_DNA"/>
</dbReference>
<keyword evidence="9" id="KW-0969">Cilium</keyword>
<dbReference type="GO" id="GO:0009421">
    <property type="term" value="C:bacterial-type flagellum filament cap"/>
    <property type="evidence" value="ECO:0007669"/>
    <property type="project" value="InterPro"/>
</dbReference>
<organism evidence="9 11">
    <name type="scientific">Acutalibacter muris</name>
    <dbReference type="NCBI Taxonomy" id="1796620"/>
    <lineage>
        <taxon>Bacteria</taxon>
        <taxon>Bacillati</taxon>
        <taxon>Bacillota</taxon>
        <taxon>Clostridia</taxon>
        <taxon>Eubacteriales</taxon>
        <taxon>Acutalibacteraceae</taxon>
        <taxon>Acutalibacter</taxon>
    </lineage>
</organism>
<feature type="domain" description="Flagellar hook-associated protein 2 N-terminal" evidence="6">
    <location>
        <begin position="29"/>
        <end position="131"/>
    </location>
</feature>
<reference evidence="8" key="1">
    <citation type="journal article" date="2017" name="Genome Announc.">
        <title>High-Quality Whole-Genome Sequences of the Oligo-Mouse-Microbiota Bacterial Community.</title>
        <authorList>
            <person name="Garzetti D."/>
            <person name="Brugiroux S."/>
            <person name="Bunk B."/>
            <person name="Pukall R."/>
            <person name="McCoy K.D."/>
            <person name="Macpherson A.J."/>
            <person name="Stecher B."/>
        </authorList>
    </citation>
    <scope>NUCLEOTIDE SEQUENCE</scope>
    <source>
        <strain evidence="8">KB18</strain>
    </source>
</reference>